<keyword evidence="3" id="KW-1185">Reference proteome</keyword>
<evidence type="ECO:0000313" key="2">
    <source>
        <dbReference type="EMBL" id="PSG90055.1"/>
    </source>
</evidence>
<dbReference type="EMBL" id="PXOQ01000007">
    <property type="protein sequence ID" value="PSG90055.1"/>
    <property type="molecule type" value="Genomic_DNA"/>
</dbReference>
<dbReference type="RefSeq" id="WP_106462197.1">
    <property type="nucleotide sequence ID" value="NZ_PXOQ01000007.1"/>
</dbReference>
<dbReference type="OrthoDB" id="1430919at2"/>
<protein>
    <recommendedName>
        <fullName evidence="4">T9SS C-terminal target domain-containing protein</fullName>
    </recommendedName>
</protein>
<evidence type="ECO:0008006" key="4">
    <source>
        <dbReference type="Google" id="ProtNLM"/>
    </source>
</evidence>
<keyword evidence="1" id="KW-0732">Signal</keyword>
<evidence type="ECO:0000256" key="1">
    <source>
        <dbReference type="SAM" id="SignalP"/>
    </source>
</evidence>
<proteinExistence type="predicted"/>
<feature type="signal peptide" evidence="1">
    <location>
        <begin position="1"/>
        <end position="19"/>
    </location>
</feature>
<name>A0A2T1NC90_9FLAO</name>
<reference evidence="2 3" key="1">
    <citation type="submission" date="2018-03" db="EMBL/GenBank/DDBJ databases">
        <title>Mesoflavibacter sp. HG37 and Mesoflavibacter sp. HG96 sp.nov., two marine bacteria isolated from seawater of Western Pacific Ocean.</title>
        <authorList>
            <person name="Cheng H."/>
            <person name="Wu Y.-H."/>
            <person name="Guo L.-L."/>
            <person name="Xu X.-W."/>
        </authorList>
    </citation>
    <scope>NUCLEOTIDE SEQUENCE [LARGE SCALE GENOMIC DNA]</scope>
    <source>
        <strain evidence="2 3">KCTC 32269</strain>
    </source>
</reference>
<gene>
    <name evidence="2" type="ORF">C7H52_01925</name>
</gene>
<evidence type="ECO:0000313" key="3">
    <source>
        <dbReference type="Proteomes" id="UP000238426"/>
    </source>
</evidence>
<sequence>MLKKIFCLTILFTTISVSAQVGIGNTAPNGALDVTSTNNGLLIPRIALVATNIATVVTPTVSELVYNTATSGIGATQVTPGYYYWNGTMWVRLATGTAATGVDWSILGNATTTPALNFIGTTDNVDFVTRTNGTERMRVKNSGAVGIGITAPRGALDVNSASQGIVPPRVALTAVNVAAPVTNPAGGAIVAGTFVWNTATAGVSPNNVAPGLYYWNGVRWVAFAGSPGGFDWSLKGNSGTNNGTDFLGTTDPEPLVIKVNNTERIRMGTAETVINEDAQNYDFRVEGTGEQEMFFVDASTNHVHIRAASPFPTIDMFTSVGAVNDYPINGYANGQSNAAIYGQHTTIATGTNMNAAGAFDGSGAGFTTQPGWNTGVVGTGIQAGILGSSTNPPSNNTGRQGGYFSVTNTANTVQSIASIAGRENGGGGAYYGGFFDGNQSTGDFAFVGVRFGGTDYKIIGGGTNSTMVNYKNERRVLFSPEAPEILFQDYGVGKLVNGEVYINIDEVLKENIHVDESHPLKVFIQLEGDCNGVFVTEKTKNGFKVKELQNGKSNTPFSWQIVASRADVYKDGVLESKNVGVRLPVGPEPIKYENPSYNKIRK</sequence>
<accession>A0A2T1NC90</accession>
<dbReference type="Proteomes" id="UP000238426">
    <property type="component" value="Unassembled WGS sequence"/>
</dbReference>
<organism evidence="2 3">
    <name type="scientific">Aurantibacter aestuarii</name>
    <dbReference type="NCBI Taxonomy" id="1266046"/>
    <lineage>
        <taxon>Bacteria</taxon>
        <taxon>Pseudomonadati</taxon>
        <taxon>Bacteroidota</taxon>
        <taxon>Flavobacteriia</taxon>
        <taxon>Flavobacteriales</taxon>
        <taxon>Flavobacteriaceae</taxon>
        <taxon>Aurantibacter</taxon>
    </lineage>
</organism>
<feature type="chain" id="PRO_5015461584" description="T9SS C-terminal target domain-containing protein" evidence="1">
    <location>
        <begin position="20"/>
        <end position="602"/>
    </location>
</feature>
<dbReference type="AlphaFoldDB" id="A0A2T1NC90"/>
<comment type="caution">
    <text evidence="2">The sequence shown here is derived from an EMBL/GenBank/DDBJ whole genome shotgun (WGS) entry which is preliminary data.</text>
</comment>